<dbReference type="GO" id="GO:0004040">
    <property type="term" value="F:amidase activity"/>
    <property type="evidence" value="ECO:0007669"/>
    <property type="project" value="InterPro"/>
</dbReference>
<keyword evidence="1" id="KW-0732">Signal</keyword>
<evidence type="ECO:0000313" key="3">
    <source>
        <dbReference type="EMBL" id="STO09075.1"/>
    </source>
</evidence>
<feature type="domain" description="SH3b" evidence="2">
    <location>
        <begin position="111"/>
        <end position="177"/>
    </location>
</feature>
<feature type="chain" id="PRO_5016730298" evidence="1">
    <location>
        <begin position="42"/>
        <end position="865"/>
    </location>
</feature>
<dbReference type="Pfam" id="PF08239">
    <property type="entry name" value="SH3_3"/>
    <property type="match status" value="2"/>
</dbReference>
<sequence length="865" mass="92562">MYRFTWIERGKTLKPTMTRLSVAVLVSSTVLSTIVPTQSYAATYEGTVNTSILNVRSATSTSSSIVGKLTQGATVHVYSTSNNWAEINFQGQKRYVSSSYLTLKPTVAKTSTTQAYTANENVNMRSAMTTTASVVTTIPKGATVTYLSTHGATGSWFKVTYGGKTGYVAQRYFTLSGGGTVSPQSNATHTTVNNTTMHSSMISTAPVLVTIPKGASVTLVSTHGATGSWAKVTYAGQTGYVAMRNLQAIVTSAPTTLYVKTATSIFNSMSTSGQALGTLAVGSSVRLVSTHGATGSWAKVTAGSLTGYVPMRNLSETEVAAPVTPYYAQRAATMYSSMSTSRTVVQSIPVGAKVDHLSTHGATGSWYMIRYANKTGYVAARDFSLTAPSTSTEQYGPEREVQVVSNNTPLNVRPTPATGNAAIGTLAHGTVVKVKPVLNTDWGLLTSGNFVGGYIHLGYTAPVSTTPPATGIQRVVSYTNYSITARAMAERQVAQFGQTDAHRNTPAYLPRAWVSVNGNTGTIVNNQLRVISGVGTALKMSASSTAVTLATIPNGTNIEYVDRQVVGTAVWYRVKYGSMTGFVTPSSVVGAANILSQPSLTSHAYGQINPGETVTITGQTGTYYTVSYRRPAGHNIRIFDNVWRRASVTDLEPFVNPNNFDQNSQAFYQFLDLSKSAGTTASTLNKVLVNTGTLTNQGQAFINAANQYSINEIYLLSHAVHETGHGKSVLAQGVPVDKDGNALINSSGTRIHPDREVAATVYNMYGIQAVDSSPLATGAKFAFEQKWFSPEAAIVGGAYWIGASYINHPTHKQNTLYKMRFNPANPGVHQYATDIGWATKQTTRIYQTYQTLDSYTLHFDVPKFQ</sequence>
<feature type="domain" description="SH3b" evidence="2">
    <location>
        <begin position="41"/>
        <end position="105"/>
    </location>
</feature>
<dbReference type="AlphaFoldDB" id="A0A377FXB0"/>
<dbReference type="Gene3D" id="2.30.30.40">
    <property type="entry name" value="SH3 Domains"/>
    <property type="match status" value="6"/>
</dbReference>
<dbReference type="EMBL" id="UGGP01000001">
    <property type="protein sequence ID" value="STO09075.1"/>
    <property type="molecule type" value="Genomic_DNA"/>
</dbReference>
<dbReference type="PANTHER" id="PTHR34408:SF1">
    <property type="entry name" value="GLYCOSYL HYDROLASE FAMILY 19 DOMAIN-CONTAINING PROTEIN HI_1415"/>
    <property type="match status" value="1"/>
</dbReference>
<dbReference type="PANTHER" id="PTHR34408">
    <property type="entry name" value="FAMILY PROTEIN, PUTATIVE-RELATED"/>
    <property type="match status" value="1"/>
</dbReference>
<dbReference type="Gene3D" id="1.10.530.10">
    <property type="match status" value="1"/>
</dbReference>
<dbReference type="Pfam" id="PF01832">
    <property type="entry name" value="Glucosaminidase"/>
    <property type="match status" value="1"/>
</dbReference>
<protein>
    <submittedName>
        <fullName evidence="3">Beta-N-acetylglucosaminidase</fullName>
        <ecNumber evidence="3">3.2.1.96</ecNumber>
    </submittedName>
</protein>
<dbReference type="Proteomes" id="UP000254060">
    <property type="component" value="Unassembled WGS sequence"/>
</dbReference>
<dbReference type="STRING" id="1397694.GCA_000702585_02956"/>
<evidence type="ECO:0000256" key="1">
    <source>
        <dbReference type="SAM" id="SignalP"/>
    </source>
</evidence>
<keyword evidence="3" id="KW-0326">Glycosidase</keyword>
<reference evidence="3 4" key="1">
    <citation type="submission" date="2018-06" db="EMBL/GenBank/DDBJ databases">
        <authorList>
            <consortium name="Pathogen Informatics"/>
            <person name="Doyle S."/>
        </authorList>
    </citation>
    <scope>NUCLEOTIDE SEQUENCE [LARGE SCALE GENOMIC DNA]</scope>
    <source>
        <strain evidence="3 4">NCTC13163</strain>
    </source>
</reference>
<dbReference type="InterPro" id="IPR052354">
    <property type="entry name" value="Cell_Wall_Dynamics_Protein"/>
</dbReference>
<dbReference type="GO" id="GO:0033925">
    <property type="term" value="F:mannosyl-glycoprotein endo-beta-N-acetylglucosaminidase activity"/>
    <property type="evidence" value="ECO:0007669"/>
    <property type="project" value="UniProtKB-EC"/>
</dbReference>
<dbReference type="InterPro" id="IPR003646">
    <property type="entry name" value="SH3-like_bac-type"/>
</dbReference>
<evidence type="ECO:0000313" key="4">
    <source>
        <dbReference type="Proteomes" id="UP000254060"/>
    </source>
</evidence>
<dbReference type="SMART" id="SM00287">
    <property type="entry name" value="SH3b"/>
    <property type="match status" value="7"/>
</dbReference>
<name>A0A377FXB0_9BACL</name>
<proteinExistence type="predicted"/>
<accession>A0A377FXB0</accession>
<gene>
    <name evidence="3" type="primary">lytD</name>
    <name evidence="3" type="ORF">NCTC13163_02471</name>
</gene>
<feature type="signal peptide" evidence="1">
    <location>
        <begin position="1"/>
        <end position="41"/>
    </location>
</feature>
<keyword evidence="3" id="KW-0378">Hydrolase</keyword>
<dbReference type="InterPro" id="IPR002901">
    <property type="entry name" value="MGlyc_endo_b_GlcNAc-like_dom"/>
</dbReference>
<organism evidence="3 4">
    <name type="scientific">Exiguobacterium aurantiacum</name>
    <dbReference type="NCBI Taxonomy" id="33987"/>
    <lineage>
        <taxon>Bacteria</taxon>
        <taxon>Bacillati</taxon>
        <taxon>Bacillota</taxon>
        <taxon>Bacilli</taxon>
        <taxon>Bacillales</taxon>
        <taxon>Bacillales Family XII. Incertae Sedis</taxon>
        <taxon>Exiguobacterium</taxon>
    </lineage>
</organism>
<dbReference type="SMART" id="SM00047">
    <property type="entry name" value="LYZ2"/>
    <property type="match status" value="1"/>
</dbReference>
<dbReference type="PROSITE" id="PS51781">
    <property type="entry name" value="SH3B"/>
    <property type="match status" value="2"/>
</dbReference>
<evidence type="ECO:0000259" key="2">
    <source>
        <dbReference type="PROSITE" id="PS51781"/>
    </source>
</evidence>
<dbReference type="EC" id="3.2.1.96" evidence="3"/>